<dbReference type="GO" id="GO:0005524">
    <property type="term" value="F:ATP binding"/>
    <property type="evidence" value="ECO:0007669"/>
    <property type="project" value="UniProtKB-KW"/>
</dbReference>
<keyword evidence="1" id="KW-0436">Ligase</keyword>
<name>T0SH75_LACLC</name>
<dbReference type="InterPro" id="IPR003850">
    <property type="entry name" value="PurS"/>
</dbReference>
<proteinExistence type="predicted"/>
<evidence type="ECO:0000256" key="3">
    <source>
        <dbReference type="ARBA" id="ARBA00022755"/>
    </source>
</evidence>
<dbReference type="EMBL" id="ATBB01000076">
    <property type="protein sequence ID" value="EQC57601.1"/>
    <property type="molecule type" value="Genomic_DNA"/>
</dbReference>
<dbReference type="SUPFAM" id="SSF82697">
    <property type="entry name" value="PurS-like"/>
    <property type="match status" value="1"/>
</dbReference>
<evidence type="ECO:0000313" key="6">
    <source>
        <dbReference type="Proteomes" id="UP000015854"/>
    </source>
</evidence>
<keyword evidence="2" id="KW-0547">Nucleotide-binding</keyword>
<keyword evidence="4" id="KW-0067">ATP-binding</keyword>
<keyword evidence="3" id="KW-0658">Purine biosynthesis</keyword>
<dbReference type="GO" id="GO:0016874">
    <property type="term" value="F:ligase activity"/>
    <property type="evidence" value="ECO:0007669"/>
    <property type="project" value="UniProtKB-KW"/>
</dbReference>
<protein>
    <submittedName>
        <fullName evidence="5">Phosphoribosylformylglycinamidine synthase</fullName>
    </submittedName>
</protein>
<evidence type="ECO:0000256" key="2">
    <source>
        <dbReference type="ARBA" id="ARBA00022741"/>
    </source>
</evidence>
<dbReference type="Proteomes" id="UP000015854">
    <property type="component" value="Unassembled WGS sequence"/>
</dbReference>
<evidence type="ECO:0000256" key="1">
    <source>
        <dbReference type="ARBA" id="ARBA00022598"/>
    </source>
</evidence>
<organism evidence="5 6">
    <name type="scientific">Lactococcus cremoris subsp. cremoris TIFN6</name>
    <dbReference type="NCBI Taxonomy" id="1234876"/>
    <lineage>
        <taxon>Bacteria</taxon>
        <taxon>Bacillati</taxon>
        <taxon>Bacillota</taxon>
        <taxon>Bacilli</taxon>
        <taxon>Lactobacillales</taxon>
        <taxon>Streptococcaceae</taxon>
        <taxon>Lactococcus</taxon>
        <taxon>Lactococcus cremoris subsp. cremoris</taxon>
    </lineage>
</organism>
<accession>T0SH75</accession>
<reference evidence="5 6" key="1">
    <citation type="journal article" date="2013" name="ISME J.">
        <title>Multifactorial diversity sustains microbial community stability.</title>
        <authorList>
            <person name="Erkus O."/>
            <person name="de Jager V.C."/>
            <person name="Spus M."/>
            <person name="van Alen-Boerrigter I.J."/>
            <person name="van Rijswijck I.M."/>
            <person name="Hazelwood L."/>
            <person name="Janssen P.W."/>
            <person name="van Hijum S.A."/>
            <person name="Kleerebezem M."/>
            <person name="Smid E.J."/>
        </authorList>
    </citation>
    <scope>NUCLEOTIDE SEQUENCE [LARGE SCALE GENOMIC DNA]</scope>
    <source>
        <strain evidence="5 6">TIFN6</strain>
    </source>
</reference>
<comment type="caution">
    <text evidence="5">The sequence shown here is derived from an EMBL/GenBank/DDBJ whole genome shotgun (WGS) entry which is preliminary data.</text>
</comment>
<sequence length="50" mass="5652">VGKFFDFDFDAEAELAKEKATEIANELLANPNMETYKVEILTEQSEGVKK</sequence>
<evidence type="ECO:0000313" key="5">
    <source>
        <dbReference type="EMBL" id="EQC57601.1"/>
    </source>
</evidence>
<dbReference type="Gene3D" id="3.30.1280.10">
    <property type="entry name" value="Phosphoribosylformylglycinamidine synthase subunit PurS"/>
    <property type="match status" value="1"/>
</dbReference>
<dbReference type="InterPro" id="IPR036604">
    <property type="entry name" value="PurS-like_sf"/>
</dbReference>
<feature type="non-terminal residue" evidence="5">
    <location>
        <position position="1"/>
    </location>
</feature>
<dbReference type="Pfam" id="PF02700">
    <property type="entry name" value="PurS"/>
    <property type="match status" value="1"/>
</dbReference>
<evidence type="ECO:0000256" key="4">
    <source>
        <dbReference type="ARBA" id="ARBA00022840"/>
    </source>
</evidence>
<dbReference type="GO" id="GO:0006164">
    <property type="term" value="P:purine nucleotide biosynthetic process"/>
    <property type="evidence" value="ECO:0007669"/>
    <property type="project" value="UniProtKB-KW"/>
</dbReference>
<gene>
    <name evidence="5" type="ORF">LLT6_11830</name>
</gene>
<dbReference type="AlphaFoldDB" id="T0SH75"/>